<feature type="domain" description="DUF306" evidence="2">
    <location>
        <begin position="307"/>
        <end position="402"/>
    </location>
</feature>
<proteinExistence type="predicted"/>
<gene>
    <name evidence="3" type="ORF">SNAT2548_LOCUS9921</name>
</gene>
<reference evidence="3" key="1">
    <citation type="submission" date="2021-02" db="EMBL/GenBank/DDBJ databases">
        <authorList>
            <person name="Dougan E. K."/>
            <person name="Rhodes N."/>
            <person name="Thang M."/>
            <person name="Chan C."/>
        </authorList>
    </citation>
    <scope>NUCLEOTIDE SEQUENCE</scope>
</reference>
<dbReference type="Proteomes" id="UP000604046">
    <property type="component" value="Unassembled WGS sequence"/>
</dbReference>
<dbReference type="InterPro" id="IPR003877">
    <property type="entry name" value="SPRY_dom"/>
</dbReference>
<dbReference type="SUPFAM" id="SSF49899">
    <property type="entry name" value="Concanavalin A-like lectins/glucanases"/>
    <property type="match status" value="1"/>
</dbReference>
<protein>
    <submittedName>
        <fullName evidence="3">Uncharacterized protein</fullName>
    </submittedName>
</protein>
<evidence type="ECO:0000259" key="1">
    <source>
        <dbReference type="Pfam" id="PF00622"/>
    </source>
</evidence>
<dbReference type="Pfam" id="PF00622">
    <property type="entry name" value="SPRY"/>
    <property type="match status" value="1"/>
</dbReference>
<feature type="domain" description="SPRY" evidence="1">
    <location>
        <begin position="137"/>
        <end position="248"/>
    </location>
</feature>
<dbReference type="InterPro" id="IPR013320">
    <property type="entry name" value="ConA-like_dom_sf"/>
</dbReference>
<keyword evidence="4" id="KW-1185">Reference proteome</keyword>
<dbReference type="AlphaFoldDB" id="A0A812L338"/>
<accession>A0A812L338</accession>
<dbReference type="InterPro" id="IPR043136">
    <property type="entry name" value="B30.2/SPRY_sf"/>
</dbReference>
<comment type="caution">
    <text evidence="3">The sequence shown here is derived from an EMBL/GenBank/DDBJ whole genome shotgun (WGS) entry which is preliminary data.</text>
</comment>
<evidence type="ECO:0000313" key="4">
    <source>
        <dbReference type="Proteomes" id="UP000604046"/>
    </source>
</evidence>
<evidence type="ECO:0000259" key="2">
    <source>
        <dbReference type="Pfam" id="PF03724"/>
    </source>
</evidence>
<name>A0A812L338_9DINO</name>
<sequence length="424" mass="45079">MCSLACVTSLPQKTFLPGPDLVLSRTMPLQVTFASGKEVKVTTTSGSKVSVLRQEIAEQLDQHPRCVELNAGGVLGDEDSVPDSQITVVLVRLPWIGAGPDYVKDVGGGEFVIEGEEKRGSKLNALCEVGFCSGQEYFEVEVLEGEGAFIGVTTRPGFAEGYKIKGLFFGGPGNLSNGSGGLRTRFGEHVKPGSVIGVGLDLTDEATVGVTFWEKDTCLGEAYKGCPRQPGAMVYPAVCASKVGDRFKLSLRRNPRKQEVKTPHPAVGSWDLKRLVVGGEVVSLDNALTVKGKGRGKGKGYAADGEDGGEAPSKGNIVMTLSEQPGTPHFRLGLSLGNTLMTTVQTKSGSIGTEEIQIGMVAGTMMMSPPPLMDLEQTFSRSLPQITSWNVTKDSLQMRGGDVEIDFVHYDAPPEEPISSVTLP</sequence>
<evidence type="ECO:0000313" key="3">
    <source>
        <dbReference type="EMBL" id="CAE7234607.1"/>
    </source>
</evidence>
<dbReference type="OrthoDB" id="10070943at2759"/>
<dbReference type="Gene3D" id="2.60.120.920">
    <property type="match status" value="1"/>
</dbReference>
<dbReference type="Gene3D" id="2.40.128.270">
    <property type="match status" value="1"/>
</dbReference>
<dbReference type="Pfam" id="PF03724">
    <property type="entry name" value="META"/>
    <property type="match status" value="1"/>
</dbReference>
<dbReference type="InterPro" id="IPR005184">
    <property type="entry name" value="DUF306_Meta_HslJ"/>
</dbReference>
<dbReference type="EMBL" id="CAJNDS010000792">
    <property type="protein sequence ID" value="CAE7234607.1"/>
    <property type="molecule type" value="Genomic_DNA"/>
</dbReference>
<dbReference type="InterPro" id="IPR038670">
    <property type="entry name" value="HslJ-like_sf"/>
</dbReference>
<organism evidence="3 4">
    <name type="scientific">Symbiodinium natans</name>
    <dbReference type="NCBI Taxonomy" id="878477"/>
    <lineage>
        <taxon>Eukaryota</taxon>
        <taxon>Sar</taxon>
        <taxon>Alveolata</taxon>
        <taxon>Dinophyceae</taxon>
        <taxon>Suessiales</taxon>
        <taxon>Symbiodiniaceae</taxon>
        <taxon>Symbiodinium</taxon>
    </lineage>
</organism>
<dbReference type="CDD" id="cd11709">
    <property type="entry name" value="SPRY"/>
    <property type="match status" value="1"/>
</dbReference>